<dbReference type="EMBL" id="SACK01000005">
    <property type="protein sequence ID" value="RVU00294.1"/>
    <property type="molecule type" value="Genomic_DNA"/>
</dbReference>
<dbReference type="OrthoDB" id="9816564at2"/>
<dbReference type="SUPFAM" id="SSF53756">
    <property type="entry name" value="UDP-Glycosyltransferase/glycogen phosphorylase"/>
    <property type="match status" value="1"/>
</dbReference>
<evidence type="ECO:0008006" key="3">
    <source>
        <dbReference type="Google" id="ProtNLM"/>
    </source>
</evidence>
<dbReference type="Proteomes" id="UP000282759">
    <property type="component" value="Unassembled WGS sequence"/>
</dbReference>
<dbReference type="AlphaFoldDB" id="A0A3S2VLT3"/>
<protein>
    <recommendedName>
        <fullName evidence="3">Glycosyltransferase</fullName>
    </recommendedName>
</protein>
<comment type="caution">
    <text evidence="1">The sequence shown here is derived from an EMBL/GenBank/DDBJ whole genome shotgun (WGS) entry which is preliminary data.</text>
</comment>
<name>A0A3S2VLT3_9SPHI</name>
<evidence type="ECO:0000313" key="1">
    <source>
        <dbReference type="EMBL" id="RVU00294.1"/>
    </source>
</evidence>
<dbReference type="Gene3D" id="3.40.50.2000">
    <property type="entry name" value="Glycogen Phosphorylase B"/>
    <property type="match status" value="2"/>
</dbReference>
<gene>
    <name evidence="1" type="ORF">EOD41_12480</name>
</gene>
<reference evidence="1 2" key="1">
    <citation type="submission" date="2019-01" db="EMBL/GenBank/DDBJ databases">
        <authorList>
            <person name="Chen W.-M."/>
        </authorList>
    </citation>
    <scope>NUCLEOTIDE SEQUENCE [LARGE SCALE GENOMIC DNA]</scope>
    <source>
        <strain evidence="1 2">YBJ-36</strain>
    </source>
</reference>
<dbReference type="RefSeq" id="WP_127705372.1">
    <property type="nucleotide sequence ID" value="NZ_SACK01000005.1"/>
</dbReference>
<evidence type="ECO:0000313" key="2">
    <source>
        <dbReference type="Proteomes" id="UP000282759"/>
    </source>
</evidence>
<proteinExistence type="predicted"/>
<accession>A0A3S2VLT3</accession>
<keyword evidence="2" id="KW-1185">Reference proteome</keyword>
<organism evidence="1 2">
    <name type="scientific">Mucilaginibacter limnophilus</name>
    <dbReference type="NCBI Taxonomy" id="1932778"/>
    <lineage>
        <taxon>Bacteria</taxon>
        <taxon>Pseudomonadati</taxon>
        <taxon>Bacteroidota</taxon>
        <taxon>Sphingobacteriia</taxon>
        <taxon>Sphingobacteriales</taxon>
        <taxon>Sphingobacteriaceae</taxon>
        <taxon>Mucilaginibacter</taxon>
    </lineage>
</organism>
<sequence>MNIVCIPYHDWRKIETEGFRTRDSHIISHLAGNKAVNNLIIVNRPITIFELLIKKKNKKISGEKVFSYKSGALYKIKNNMYVFDFFSGDFLGPVLNGKKWFFNSFENKEFIEAYNKAIAFLGITVDVVYNQNIFASLFVKKLSLPSVFDAWDNFILFPQNKKFEGLFFNAYAELAKYAEVWTTNSVKNIDYYQKHYAPKECVLIKNGVDIERFAKKYPVPSDLKNIPSPIIGFGGKITHLFNYDFFNYAVTQHPDKSFVIVGQILDKSVFKQINKAKNVYYLGDKPYDQYVSYITNFNLGIIPYVTDHLEHGADSIKMYEYLASGLNVVGTSGAGMADMSSLIYISTNKQNFSDNINNALKQNKEIELPEFHSWEYKTTETLDVLTKVISKNK</sequence>